<feature type="binding site" evidence="11">
    <location>
        <position position="76"/>
    </location>
    <ligand>
        <name>ATP</name>
        <dbReference type="ChEBI" id="CHEBI:30616"/>
    </ligand>
</feature>
<dbReference type="Pfam" id="PF00183">
    <property type="entry name" value="HSP90"/>
    <property type="match status" value="1"/>
</dbReference>
<feature type="binding site" evidence="11">
    <location>
        <position position="166"/>
    </location>
    <ligand>
        <name>ATP</name>
        <dbReference type="ChEBI" id="CHEBI:30616"/>
    </ligand>
</feature>
<dbReference type="AlphaFoldDB" id="A0A0L8VBE7"/>
<evidence type="ECO:0000256" key="3">
    <source>
        <dbReference type="ARBA" id="ARBA00022741"/>
    </source>
</evidence>
<keyword evidence="3 11" id="KW-0547">Nucleotide-binding</keyword>
<dbReference type="InterPro" id="IPR019805">
    <property type="entry name" value="Heat_shock_protein_90_CS"/>
</dbReference>
<dbReference type="CDD" id="cd16927">
    <property type="entry name" value="HATPase_Hsp90-like"/>
    <property type="match status" value="1"/>
</dbReference>
<evidence type="ECO:0000256" key="12">
    <source>
        <dbReference type="SAM" id="MobiDB-lite"/>
    </source>
</evidence>
<evidence type="ECO:0000256" key="2">
    <source>
        <dbReference type="ARBA" id="ARBA00022490"/>
    </source>
</evidence>
<dbReference type="GO" id="GO:0005524">
    <property type="term" value="F:ATP binding"/>
    <property type="evidence" value="ECO:0007669"/>
    <property type="project" value="UniProtKB-KW"/>
</dbReference>
<comment type="caution">
    <text evidence="13">The sequence shown here is derived from an EMBL/GenBank/DDBJ whole genome shotgun (WGS) entry which is preliminary data.</text>
</comment>
<evidence type="ECO:0000256" key="9">
    <source>
        <dbReference type="ARBA" id="ARBA00079544"/>
    </source>
</evidence>
<evidence type="ECO:0000313" key="14">
    <source>
        <dbReference type="Proteomes" id="UP000036958"/>
    </source>
</evidence>
<evidence type="ECO:0000256" key="7">
    <source>
        <dbReference type="ARBA" id="ARBA00067988"/>
    </source>
</evidence>
<keyword evidence="2" id="KW-0963">Cytoplasm</keyword>
<evidence type="ECO:0000256" key="6">
    <source>
        <dbReference type="ARBA" id="ARBA00023186"/>
    </source>
</evidence>
<keyword evidence="5 13" id="KW-0346">Stress response</keyword>
<feature type="region of interest" description="Disordered" evidence="12">
    <location>
        <begin position="601"/>
        <end position="620"/>
    </location>
</feature>
<protein>
    <recommendedName>
        <fullName evidence="8">Chaperone protein HtpG</fullName>
    </recommendedName>
    <alternativeName>
        <fullName evidence="7">Chaperone protein htpG</fullName>
    </alternativeName>
    <alternativeName>
        <fullName evidence="9 10">Heat shock protein HtpG</fullName>
    </alternativeName>
</protein>
<dbReference type="SUPFAM" id="SSF54211">
    <property type="entry name" value="Ribosomal protein S5 domain 2-like"/>
    <property type="match status" value="1"/>
</dbReference>
<dbReference type="Proteomes" id="UP000036958">
    <property type="component" value="Unassembled WGS sequence"/>
</dbReference>
<dbReference type="GO" id="GO:0051082">
    <property type="term" value="F:unfolded protein binding"/>
    <property type="evidence" value="ECO:0007669"/>
    <property type="project" value="InterPro"/>
</dbReference>
<dbReference type="STRING" id="1409788.NC99_14080"/>
<dbReference type="FunFam" id="3.30.230.80:FF:000008">
    <property type="entry name" value="Molecular chaperone HtpG"/>
    <property type="match status" value="1"/>
</dbReference>
<comment type="similarity">
    <text evidence="1">Belongs to the heat shock protein 90 family.</text>
</comment>
<evidence type="ECO:0000256" key="5">
    <source>
        <dbReference type="ARBA" id="ARBA00023016"/>
    </source>
</evidence>
<evidence type="ECO:0000256" key="1">
    <source>
        <dbReference type="ARBA" id="ARBA00008239"/>
    </source>
</evidence>
<organism evidence="13 14">
    <name type="scientific">Sunxiuqinia dokdonensis</name>
    <dbReference type="NCBI Taxonomy" id="1409788"/>
    <lineage>
        <taxon>Bacteria</taxon>
        <taxon>Pseudomonadati</taxon>
        <taxon>Bacteroidota</taxon>
        <taxon>Bacteroidia</taxon>
        <taxon>Marinilabiliales</taxon>
        <taxon>Prolixibacteraceae</taxon>
        <taxon>Sunxiuqinia</taxon>
    </lineage>
</organism>
<reference evidence="14" key="1">
    <citation type="submission" date="2015-07" db="EMBL/GenBank/DDBJ databases">
        <title>Genome sequencing of Sunxiuqinia dokdonensis strain SK.</title>
        <authorList>
            <person name="Ahn S."/>
            <person name="Kim B.-C."/>
        </authorList>
    </citation>
    <scope>NUCLEOTIDE SEQUENCE [LARGE SCALE GENOMIC DNA]</scope>
    <source>
        <strain evidence="14">SK</strain>
    </source>
</reference>
<evidence type="ECO:0000256" key="11">
    <source>
        <dbReference type="PIRSR" id="PIRSR002583-1"/>
    </source>
</evidence>
<name>A0A0L8VBE7_9BACT</name>
<dbReference type="PIRSF" id="PIRSF002583">
    <property type="entry name" value="Hsp90"/>
    <property type="match status" value="1"/>
</dbReference>
<dbReference type="InterPro" id="IPR001404">
    <property type="entry name" value="Hsp90_fam"/>
</dbReference>
<feature type="binding site" evidence="11">
    <location>
        <position position="328"/>
    </location>
    <ligand>
        <name>ATP</name>
        <dbReference type="ChEBI" id="CHEBI:30616"/>
    </ligand>
</feature>
<dbReference type="EMBL" id="LGIA01000072">
    <property type="protein sequence ID" value="KOH45776.1"/>
    <property type="molecule type" value="Genomic_DNA"/>
</dbReference>
<dbReference type="Pfam" id="PF13589">
    <property type="entry name" value="HATPase_c_3"/>
    <property type="match status" value="1"/>
</dbReference>
<accession>A0A0L8VBE7</accession>
<feature type="binding site" evidence="11">
    <location>
        <position position="35"/>
    </location>
    <ligand>
        <name>ATP</name>
        <dbReference type="ChEBI" id="CHEBI:30616"/>
    </ligand>
</feature>
<gene>
    <name evidence="13" type="ORF">NC99_14080</name>
</gene>
<evidence type="ECO:0000256" key="10">
    <source>
        <dbReference type="ARBA" id="ARBA00080411"/>
    </source>
</evidence>
<evidence type="ECO:0000256" key="8">
    <source>
        <dbReference type="ARBA" id="ARBA00070675"/>
    </source>
</evidence>
<evidence type="ECO:0000256" key="4">
    <source>
        <dbReference type="ARBA" id="ARBA00022840"/>
    </source>
</evidence>
<keyword evidence="6" id="KW-0143">Chaperone</keyword>
<dbReference type="PROSITE" id="PS00298">
    <property type="entry name" value="HSP90"/>
    <property type="match status" value="1"/>
</dbReference>
<dbReference type="Gene3D" id="3.40.50.11260">
    <property type="match status" value="1"/>
</dbReference>
<dbReference type="InterPro" id="IPR020568">
    <property type="entry name" value="Ribosomal_Su5_D2-typ_SF"/>
</dbReference>
<dbReference type="PATRIC" id="fig|1409788.3.peg.1438"/>
<dbReference type="RefSeq" id="WP_053181070.1">
    <property type="nucleotide sequence ID" value="NZ_LGIA01000072.1"/>
</dbReference>
<dbReference type="OrthoDB" id="9802640at2"/>
<dbReference type="PANTHER" id="PTHR11528">
    <property type="entry name" value="HEAT SHOCK PROTEIN 90 FAMILY MEMBER"/>
    <property type="match status" value="1"/>
</dbReference>
<keyword evidence="4 11" id="KW-0067">ATP-binding</keyword>
<evidence type="ECO:0000313" key="13">
    <source>
        <dbReference type="EMBL" id="KOH45776.1"/>
    </source>
</evidence>
<feature type="binding site" evidence="11">
    <location>
        <position position="81"/>
    </location>
    <ligand>
        <name>ATP</name>
        <dbReference type="ChEBI" id="CHEBI:30616"/>
    </ligand>
</feature>
<dbReference type="GO" id="GO:0140662">
    <property type="term" value="F:ATP-dependent protein folding chaperone"/>
    <property type="evidence" value="ECO:0007669"/>
    <property type="project" value="InterPro"/>
</dbReference>
<dbReference type="FunFam" id="3.30.565.10:FF:000076">
    <property type="entry name" value="Molecular chaperone HtpG"/>
    <property type="match status" value="1"/>
</dbReference>
<dbReference type="InterPro" id="IPR020575">
    <property type="entry name" value="Hsp90_N"/>
</dbReference>
<dbReference type="NCBIfam" id="NF003555">
    <property type="entry name" value="PRK05218.1"/>
    <property type="match status" value="1"/>
</dbReference>
<proteinExistence type="inferred from homology"/>
<keyword evidence="14" id="KW-1185">Reference proteome</keyword>
<dbReference type="Gene3D" id="3.30.565.10">
    <property type="entry name" value="Histidine kinase-like ATPase, C-terminal domain"/>
    <property type="match status" value="1"/>
</dbReference>
<dbReference type="SUPFAM" id="SSF55874">
    <property type="entry name" value="ATPase domain of HSP90 chaperone/DNA topoisomerase II/histidine kinase"/>
    <property type="match status" value="1"/>
</dbReference>
<dbReference type="PRINTS" id="PR00775">
    <property type="entry name" value="HEATSHOCK90"/>
</dbReference>
<feature type="binding site" evidence="11">
    <location>
        <position position="31"/>
    </location>
    <ligand>
        <name>ATP</name>
        <dbReference type="ChEBI" id="CHEBI:30616"/>
    </ligand>
</feature>
<dbReference type="Gene3D" id="3.30.230.80">
    <property type="match status" value="1"/>
</dbReference>
<sequence length="683" mass="78113">MQKGKIGVSSDNLFPIIKKFLYSDHDIFLREIVSNAVDATQKLKTLAGRGETSVSVEHAKVRVSLDTDKKTITVSDNGIGMTADEIEKYINQIAFSGANEFLEKYESDANAIIGHFGLGFYSSFMVSNKVEIVTKSYKDGAEAVKWSCDGSPEYSIEEAERAEVGTDIIMYINEDSKEFLEKERLSGILNKYCKFLPVPVVFGKETEWKDGKQVETDKDNQINETNPAWTKAPVDLKDEDYASFYRKLYPMGDEPLFNIHLNVDYPFNLTGILYFPKLKNSIEVQKNKIQLYSNQVFVTDSVEGIVPEFLTLLHGVIDSPDIPLNVSRSYLQSDSNVKKISSHITKKVADRLHQLFKDSRADFEKKWDDLKIFIEYGMLTDDKFAERAMNFFLFKNTEGKYFTFEEYEKLIKENQTNKDNNLVYLYTSNLEEQYTFVQTAKDKGYDVLIMDDVLATPLLNKFEQQHSDKRFVRVDSDVVENLIQKEDEKDELSWDEKEELSPVFQAVCPEANGVNYLVDFKNLGESGQPIVITRNEFMRRMKDMGQLQGGMNFYGDLPESLNLVVNTAHPLVQKVLDSKDKKLGKAFETIKEDLNAKKQERDALEKAKEGKKDEEVPAAEKEKLEDLGKSIAELEKQKREKLTDFGKKNKLTKQLVDLALLANGMLKGEALDQFVRRSVELIK</sequence>
<dbReference type="GO" id="GO:0016887">
    <property type="term" value="F:ATP hydrolysis activity"/>
    <property type="evidence" value="ECO:0007669"/>
    <property type="project" value="InterPro"/>
</dbReference>
<feature type="binding site" evidence="11">
    <location>
        <begin position="96"/>
        <end position="97"/>
    </location>
    <ligand>
        <name>ATP</name>
        <dbReference type="ChEBI" id="CHEBI:30616"/>
    </ligand>
</feature>
<dbReference type="InterPro" id="IPR036890">
    <property type="entry name" value="HATPase_C_sf"/>
</dbReference>